<dbReference type="InterPro" id="IPR027417">
    <property type="entry name" value="P-loop_NTPase"/>
</dbReference>
<dbReference type="PROSITE" id="PS51419">
    <property type="entry name" value="RAB"/>
    <property type="match status" value="1"/>
</dbReference>
<feature type="binding site" evidence="4">
    <location>
        <position position="66"/>
    </location>
    <ligand>
        <name>GTP</name>
        <dbReference type="ChEBI" id="CHEBI:37565"/>
    </ligand>
</feature>
<evidence type="ECO:0000313" key="8">
    <source>
        <dbReference type="EMBL" id="CAE1331201.1"/>
    </source>
</evidence>
<dbReference type="SUPFAM" id="SSF52540">
    <property type="entry name" value="P-loop containing nucleoside triphosphate hydrolases"/>
    <property type="match status" value="1"/>
</dbReference>
<name>A0A812F0C1_ACAPH</name>
<dbReference type="AlphaFoldDB" id="A0A812F0C1"/>
<keyword evidence="5" id="KW-0460">Magnesium</keyword>
<evidence type="ECO:0000256" key="6">
    <source>
        <dbReference type="RuleBase" id="RU003925"/>
    </source>
</evidence>
<comment type="caution">
    <text evidence="8">The sequence shown here is derived from an EMBL/GenBank/DDBJ whole genome shotgun (WGS) entry which is preliminary data.</text>
</comment>
<dbReference type="InterPro" id="IPR006689">
    <property type="entry name" value="Small_GTPase_ARF/SAR"/>
</dbReference>
<keyword evidence="7" id="KW-0812">Transmembrane</keyword>
<dbReference type="GO" id="GO:0003924">
    <property type="term" value="F:GTPase activity"/>
    <property type="evidence" value="ECO:0007669"/>
    <property type="project" value="InterPro"/>
</dbReference>
<dbReference type="Pfam" id="PF00025">
    <property type="entry name" value="Arf"/>
    <property type="match status" value="1"/>
</dbReference>
<dbReference type="Proteomes" id="UP000597762">
    <property type="component" value="Unassembled WGS sequence"/>
</dbReference>
<keyword evidence="7" id="KW-0472">Membrane</keyword>
<dbReference type="SMART" id="SM00175">
    <property type="entry name" value="RAB"/>
    <property type="match status" value="1"/>
</dbReference>
<dbReference type="NCBIfam" id="TIGR00231">
    <property type="entry name" value="small_GTP"/>
    <property type="match status" value="1"/>
</dbReference>
<keyword evidence="3 4" id="KW-0342">GTP-binding</keyword>
<evidence type="ECO:0000256" key="4">
    <source>
        <dbReference type="PIRSR" id="PIRSR606689-1"/>
    </source>
</evidence>
<dbReference type="Gene3D" id="3.40.50.300">
    <property type="entry name" value="P-loop containing nucleotide triphosphate hydrolases"/>
    <property type="match status" value="1"/>
</dbReference>
<reference evidence="8" key="1">
    <citation type="submission" date="2021-01" db="EMBL/GenBank/DDBJ databases">
        <authorList>
            <person name="Li R."/>
            <person name="Bekaert M."/>
        </authorList>
    </citation>
    <scope>NUCLEOTIDE SEQUENCE</scope>
    <source>
        <strain evidence="8">Farmed</strain>
    </source>
</reference>
<evidence type="ECO:0000256" key="7">
    <source>
        <dbReference type="SAM" id="Phobius"/>
    </source>
</evidence>
<dbReference type="EMBL" id="CAHIKZ030005599">
    <property type="protein sequence ID" value="CAE1331201.1"/>
    <property type="molecule type" value="Genomic_DNA"/>
</dbReference>
<feature type="transmembrane region" description="Helical" evidence="7">
    <location>
        <begin position="239"/>
        <end position="257"/>
    </location>
</feature>
<dbReference type="PROSITE" id="PS51417">
    <property type="entry name" value="ARF"/>
    <property type="match status" value="1"/>
</dbReference>
<sequence>MSLLDGPSVQLAMLGLDSAGKTTVLYRLKFDQYTNPVPTIGFNYEKIRIKCGKAKGATFCIWDVGGRDKTRPLWKSYTRSADGIVFVVDSVNREKLEEARVELLRLLRGAEGSSLPVLLIANKQDLPGSISPEEIEKFLALNEISPGLLWHVQPACAVTGEGLVEAMDAIELFFSSLTGLFPFLFLFSSLCFSSSLCLSFSFFSFFFFSFFFFSFLSFSPLLCSFFVLSFFVFSSLSSFSFLLLFFCPLLSHLFFFFKQLTLFCISEPQVGLTHTRHIWHFQQFFKSFCNVIYIQSD</sequence>
<feature type="transmembrane region" description="Helical" evidence="7">
    <location>
        <begin position="205"/>
        <end position="233"/>
    </location>
</feature>
<keyword evidence="7" id="KW-1133">Transmembrane helix</keyword>
<keyword evidence="5" id="KW-0479">Metal-binding</keyword>
<keyword evidence="2 4" id="KW-0547">Nucleotide-binding</keyword>
<dbReference type="InterPro" id="IPR024156">
    <property type="entry name" value="Small_GTPase_ARF"/>
</dbReference>
<dbReference type="GO" id="GO:0046872">
    <property type="term" value="F:metal ion binding"/>
    <property type="evidence" value="ECO:0007669"/>
    <property type="project" value="UniProtKB-KW"/>
</dbReference>
<dbReference type="PANTHER" id="PTHR11711">
    <property type="entry name" value="ADP RIBOSYLATION FACTOR-RELATED"/>
    <property type="match status" value="1"/>
</dbReference>
<evidence type="ECO:0000256" key="5">
    <source>
        <dbReference type="PIRSR" id="PIRSR606689-2"/>
    </source>
</evidence>
<feature type="binding site" evidence="4">
    <location>
        <begin position="122"/>
        <end position="125"/>
    </location>
    <ligand>
        <name>GTP</name>
        <dbReference type="ChEBI" id="CHEBI:37565"/>
    </ligand>
</feature>
<evidence type="ECO:0000256" key="2">
    <source>
        <dbReference type="ARBA" id="ARBA00022741"/>
    </source>
</evidence>
<dbReference type="InterPro" id="IPR005225">
    <property type="entry name" value="Small_GTP-bd"/>
</dbReference>
<feature type="binding site" evidence="5">
    <location>
        <position position="39"/>
    </location>
    <ligand>
        <name>Mg(2+)</name>
        <dbReference type="ChEBI" id="CHEBI:18420"/>
    </ligand>
</feature>
<dbReference type="GO" id="GO:0030010">
    <property type="term" value="P:establishment of cell polarity"/>
    <property type="evidence" value="ECO:0007669"/>
    <property type="project" value="UniProtKB-ARBA"/>
</dbReference>
<feature type="binding site" evidence="4">
    <location>
        <begin position="15"/>
        <end position="22"/>
    </location>
    <ligand>
        <name>GTP</name>
        <dbReference type="ChEBI" id="CHEBI:37565"/>
    </ligand>
</feature>
<accession>A0A812F0C1</accession>
<feature type="binding site" evidence="5">
    <location>
        <position position="22"/>
    </location>
    <ligand>
        <name>Mg(2+)</name>
        <dbReference type="ChEBI" id="CHEBI:18420"/>
    </ligand>
</feature>
<evidence type="ECO:0000256" key="1">
    <source>
        <dbReference type="ARBA" id="ARBA00010290"/>
    </source>
</evidence>
<proteinExistence type="inferred from homology"/>
<gene>
    <name evidence="8" type="ORF">SPHA_80460</name>
</gene>
<dbReference type="GO" id="GO:0005525">
    <property type="term" value="F:GTP binding"/>
    <property type="evidence" value="ECO:0007669"/>
    <property type="project" value="UniProtKB-KW"/>
</dbReference>
<dbReference type="PRINTS" id="PR00328">
    <property type="entry name" value="SAR1GTPBP"/>
</dbReference>
<dbReference type="FunFam" id="3.40.50.300:FF:000412">
    <property type="entry name" value="ADP-ribosylation factor 1"/>
    <property type="match status" value="1"/>
</dbReference>
<feature type="transmembrane region" description="Helical" evidence="7">
    <location>
        <begin position="172"/>
        <end position="193"/>
    </location>
</feature>
<dbReference type="OrthoDB" id="2011769at2759"/>
<organism evidence="8 9">
    <name type="scientific">Acanthosepion pharaonis</name>
    <name type="common">Pharaoh cuttlefish</name>
    <name type="synonym">Sepia pharaonis</name>
    <dbReference type="NCBI Taxonomy" id="158019"/>
    <lineage>
        <taxon>Eukaryota</taxon>
        <taxon>Metazoa</taxon>
        <taxon>Spiralia</taxon>
        <taxon>Lophotrochozoa</taxon>
        <taxon>Mollusca</taxon>
        <taxon>Cephalopoda</taxon>
        <taxon>Coleoidea</taxon>
        <taxon>Decapodiformes</taxon>
        <taxon>Sepiida</taxon>
        <taxon>Sepiina</taxon>
        <taxon>Sepiidae</taxon>
        <taxon>Acanthosepion</taxon>
    </lineage>
</organism>
<evidence type="ECO:0000256" key="3">
    <source>
        <dbReference type="ARBA" id="ARBA00023134"/>
    </source>
</evidence>
<comment type="similarity">
    <text evidence="1 6">Belongs to the small GTPase superfamily. Arf family.</text>
</comment>
<dbReference type="SMART" id="SM00178">
    <property type="entry name" value="SAR"/>
    <property type="match status" value="1"/>
</dbReference>
<evidence type="ECO:0000313" key="9">
    <source>
        <dbReference type="Proteomes" id="UP000597762"/>
    </source>
</evidence>
<protein>
    <submittedName>
        <fullName evidence="8">ARL4</fullName>
    </submittedName>
</protein>
<keyword evidence="9" id="KW-1185">Reference proteome</keyword>
<dbReference type="SMART" id="SM00177">
    <property type="entry name" value="ARF"/>
    <property type="match status" value="1"/>
</dbReference>